<name>R7UKE8_CAPTE</name>
<dbReference type="FunCoup" id="R7UKE8">
    <property type="interactions" value="32"/>
</dbReference>
<dbReference type="InterPro" id="IPR051940">
    <property type="entry name" value="Chitin_bind-dev_reg"/>
</dbReference>
<evidence type="ECO:0000259" key="7">
    <source>
        <dbReference type="PROSITE" id="PS50940"/>
    </source>
</evidence>
<dbReference type="InterPro" id="IPR002557">
    <property type="entry name" value="Chitin-bd_dom"/>
</dbReference>
<proteinExistence type="predicted"/>
<gene>
    <name evidence="8" type="ORF">CAPTEDRAFT_224973</name>
</gene>
<protein>
    <recommendedName>
        <fullName evidence="7">Chitin-binding type-2 domain-containing protein</fullName>
    </recommendedName>
</protein>
<evidence type="ECO:0000313" key="9">
    <source>
        <dbReference type="EnsemblMetazoa" id="CapteP224973"/>
    </source>
</evidence>
<dbReference type="EMBL" id="AMQN01007202">
    <property type="status" value="NOT_ANNOTATED_CDS"/>
    <property type="molecule type" value="Genomic_DNA"/>
</dbReference>
<evidence type="ECO:0000256" key="3">
    <source>
        <dbReference type="ARBA" id="ARBA00022737"/>
    </source>
</evidence>
<reference evidence="9" key="3">
    <citation type="submission" date="2015-06" db="UniProtKB">
        <authorList>
            <consortium name="EnsemblMetazoa"/>
        </authorList>
    </citation>
    <scope>IDENTIFICATION</scope>
</reference>
<reference evidence="10" key="1">
    <citation type="submission" date="2012-12" db="EMBL/GenBank/DDBJ databases">
        <authorList>
            <person name="Hellsten U."/>
            <person name="Grimwood J."/>
            <person name="Chapman J.A."/>
            <person name="Shapiro H."/>
            <person name="Aerts A."/>
            <person name="Otillar R.P."/>
            <person name="Terry A.Y."/>
            <person name="Boore J.L."/>
            <person name="Simakov O."/>
            <person name="Marletaz F."/>
            <person name="Cho S.-J."/>
            <person name="Edsinger-Gonzales E."/>
            <person name="Havlak P."/>
            <person name="Kuo D.-H."/>
            <person name="Larsson T."/>
            <person name="Lv J."/>
            <person name="Arendt D."/>
            <person name="Savage R."/>
            <person name="Osoegawa K."/>
            <person name="de Jong P."/>
            <person name="Lindberg D.R."/>
            <person name="Seaver E.C."/>
            <person name="Weisblat D.A."/>
            <person name="Putnam N.H."/>
            <person name="Grigoriev I.V."/>
            <person name="Rokhsar D.S."/>
        </authorList>
    </citation>
    <scope>NUCLEOTIDE SEQUENCE</scope>
    <source>
        <strain evidence="10">I ESC-2004</strain>
    </source>
</reference>
<dbReference type="PROSITE" id="PS50940">
    <property type="entry name" value="CHIT_BIND_II"/>
    <property type="match status" value="2"/>
</dbReference>
<sequence length="325" mass="36817">MVFVITLVVCCCFFAAGVQSQTDPCNRRDECFTHEEKVADPEDCKKYYMCYNYMWAHFTCNGISRFDKDLLECVAMPECQPQCIATTGSTQSPTPPVSAPCPGTPGNCTEGERFADVTSCKTYFECFNGELELRYCTGSLFDIYTLECIIPSPDFDCNYRCQTPGPSTEVMSTDQTTASSSLDPCNRDWFCDKGQVLPDPDSCLHYFQCFYGQWGRIRCPRGYLFDSQALYCRDEDIICYPKCPPKPTPAQPGLCEEVTNCQIGEKFPDRGSCIHYWECIDNEGTLERLMCGPQSPTYVFDLVQRECVPPDARFDCDLRCPSHKT</sequence>
<organism evidence="8">
    <name type="scientific">Capitella teleta</name>
    <name type="common">Polychaete worm</name>
    <dbReference type="NCBI Taxonomy" id="283909"/>
    <lineage>
        <taxon>Eukaryota</taxon>
        <taxon>Metazoa</taxon>
        <taxon>Spiralia</taxon>
        <taxon>Lophotrochozoa</taxon>
        <taxon>Annelida</taxon>
        <taxon>Polychaeta</taxon>
        <taxon>Sedentaria</taxon>
        <taxon>Scolecida</taxon>
        <taxon>Capitellidae</taxon>
        <taxon>Capitella</taxon>
    </lineage>
</organism>
<keyword evidence="5" id="KW-0325">Glycoprotein</keyword>
<dbReference type="InterPro" id="IPR036508">
    <property type="entry name" value="Chitin-bd_dom_sf"/>
</dbReference>
<dbReference type="SUPFAM" id="SSF57625">
    <property type="entry name" value="Invertebrate chitin-binding proteins"/>
    <property type="match status" value="3"/>
</dbReference>
<keyword evidence="3" id="KW-0677">Repeat</keyword>
<evidence type="ECO:0000256" key="6">
    <source>
        <dbReference type="SAM" id="SignalP"/>
    </source>
</evidence>
<dbReference type="Pfam" id="PF01607">
    <property type="entry name" value="CBM_14"/>
    <property type="match status" value="1"/>
</dbReference>
<evidence type="ECO:0000256" key="2">
    <source>
        <dbReference type="ARBA" id="ARBA00022729"/>
    </source>
</evidence>
<evidence type="ECO:0000256" key="4">
    <source>
        <dbReference type="ARBA" id="ARBA00023157"/>
    </source>
</evidence>
<feature type="signal peptide" evidence="6">
    <location>
        <begin position="1"/>
        <end position="20"/>
    </location>
</feature>
<evidence type="ECO:0000256" key="5">
    <source>
        <dbReference type="ARBA" id="ARBA00023180"/>
    </source>
</evidence>
<dbReference type="EnsemblMetazoa" id="CapteT224973">
    <property type="protein sequence ID" value="CapteP224973"/>
    <property type="gene ID" value="CapteG224973"/>
</dbReference>
<dbReference type="PANTHER" id="PTHR23301:SF0">
    <property type="entry name" value="CHITIN-BINDING TYPE-2 DOMAIN-CONTAINING PROTEIN-RELATED"/>
    <property type="match status" value="1"/>
</dbReference>
<dbReference type="Gene3D" id="2.170.140.10">
    <property type="entry name" value="Chitin binding domain"/>
    <property type="match status" value="1"/>
</dbReference>
<dbReference type="GO" id="GO:0008061">
    <property type="term" value="F:chitin binding"/>
    <property type="evidence" value="ECO:0007669"/>
    <property type="project" value="UniProtKB-KW"/>
</dbReference>
<keyword evidence="4" id="KW-1015">Disulfide bond</keyword>
<keyword evidence="2 6" id="KW-0732">Signal</keyword>
<dbReference type="Proteomes" id="UP000014760">
    <property type="component" value="Unassembled WGS sequence"/>
</dbReference>
<keyword evidence="1" id="KW-0147">Chitin-binding</keyword>
<dbReference type="EMBL" id="KB300220">
    <property type="protein sequence ID" value="ELU07014.1"/>
    <property type="molecule type" value="Genomic_DNA"/>
</dbReference>
<evidence type="ECO:0000256" key="1">
    <source>
        <dbReference type="ARBA" id="ARBA00022669"/>
    </source>
</evidence>
<dbReference type="AlphaFoldDB" id="R7UKE8"/>
<feature type="chain" id="PRO_5008788086" description="Chitin-binding type-2 domain-containing protein" evidence="6">
    <location>
        <begin position="21"/>
        <end position="325"/>
    </location>
</feature>
<feature type="domain" description="Chitin-binding type-2" evidence="7">
    <location>
        <begin position="28"/>
        <end position="81"/>
    </location>
</feature>
<evidence type="ECO:0000313" key="8">
    <source>
        <dbReference type="EMBL" id="ELU07014.1"/>
    </source>
</evidence>
<feature type="domain" description="Chitin-binding type-2" evidence="7">
    <location>
        <begin position="188"/>
        <end position="241"/>
    </location>
</feature>
<dbReference type="SMART" id="SM00494">
    <property type="entry name" value="ChtBD2"/>
    <property type="match status" value="4"/>
</dbReference>
<reference evidence="8 10" key="2">
    <citation type="journal article" date="2013" name="Nature">
        <title>Insights into bilaterian evolution from three spiralian genomes.</title>
        <authorList>
            <person name="Simakov O."/>
            <person name="Marletaz F."/>
            <person name="Cho S.J."/>
            <person name="Edsinger-Gonzales E."/>
            <person name="Havlak P."/>
            <person name="Hellsten U."/>
            <person name="Kuo D.H."/>
            <person name="Larsson T."/>
            <person name="Lv J."/>
            <person name="Arendt D."/>
            <person name="Savage R."/>
            <person name="Osoegawa K."/>
            <person name="de Jong P."/>
            <person name="Grimwood J."/>
            <person name="Chapman J.A."/>
            <person name="Shapiro H."/>
            <person name="Aerts A."/>
            <person name="Otillar R.P."/>
            <person name="Terry A.Y."/>
            <person name="Boore J.L."/>
            <person name="Grigoriev I.V."/>
            <person name="Lindberg D.R."/>
            <person name="Seaver E.C."/>
            <person name="Weisblat D.A."/>
            <person name="Putnam N.H."/>
            <person name="Rokhsar D.S."/>
        </authorList>
    </citation>
    <scope>NUCLEOTIDE SEQUENCE</scope>
    <source>
        <strain evidence="8 10">I ESC-2004</strain>
    </source>
</reference>
<dbReference type="GO" id="GO:0005576">
    <property type="term" value="C:extracellular region"/>
    <property type="evidence" value="ECO:0007669"/>
    <property type="project" value="InterPro"/>
</dbReference>
<dbReference type="PANTHER" id="PTHR23301">
    <property type="entry name" value="CHITIN BINDING PERITROPHIN-A"/>
    <property type="match status" value="1"/>
</dbReference>
<dbReference type="HOGENOM" id="CLU_049998_0_0_1"/>
<keyword evidence="10" id="KW-1185">Reference proteome</keyword>
<dbReference type="OrthoDB" id="6020543at2759"/>
<evidence type="ECO:0000313" key="10">
    <source>
        <dbReference type="Proteomes" id="UP000014760"/>
    </source>
</evidence>
<accession>R7UKE8</accession>